<reference evidence="5" key="2">
    <citation type="submission" date="2016-03" db="EMBL/GenBank/DDBJ databases">
        <title>Full-length assembly of Arabidopsis thaliana Ler reveals the complement of translocations and inversions.</title>
        <authorList>
            <person name="Zapata L."/>
            <person name="Schneeberger K."/>
            <person name="Ossowski S."/>
        </authorList>
    </citation>
    <scope>NUCLEOTIDE SEQUENCE [LARGE SCALE GENOMIC DNA]</scope>
    <source>
        <tissue evidence="5">Leaf</tissue>
    </source>
</reference>
<feature type="compositionally biased region" description="Acidic residues" evidence="1">
    <location>
        <begin position="29"/>
        <end position="39"/>
    </location>
</feature>
<dbReference type="OMA" id="LIPEYYV"/>
<protein>
    <submittedName>
        <fullName evidence="4">(thale cress) hypothetical protein</fullName>
    </submittedName>
</protein>
<reference evidence="3 9" key="3">
    <citation type="submission" date="2019-12" db="EMBL/GenBank/DDBJ databases">
        <authorList>
            <person name="Jiao W.-B."/>
            <person name="Schneeberger K."/>
        </authorList>
    </citation>
    <scope>NUCLEOTIDE SEQUENCE [LARGE SCALE GENOMIC DNA]</scope>
    <source>
        <strain evidence="8">cv. An-1</strain>
        <strain evidence="9">cv. C24</strain>
    </source>
</reference>
<dbReference type="OrthoDB" id="1111845at2759"/>
<sequence length="132" mass="14669">MAVPIHFLINSPPESSDEEYNGSEISNSSEDESMEDESSELVNTNEGSLSNLVNEETVEGFWVKYPYLKELVEIIVAQGLISEEVAFERVKLIGDDKAKELNDGWKALCLKEQDLGNQMLELLLASSSTTKP</sequence>
<evidence type="ECO:0000313" key="9">
    <source>
        <dbReference type="Proteomes" id="UP000434276"/>
    </source>
</evidence>
<dbReference type="ExpressionAtlas" id="A0A384KZ45">
    <property type="expression patterns" value="baseline and differential"/>
</dbReference>
<dbReference type="Proteomes" id="UP000426265">
    <property type="component" value="Unassembled WGS sequence"/>
</dbReference>
<reference evidence="4 10" key="4">
    <citation type="submission" date="2020-09" db="EMBL/GenBank/DDBJ databases">
        <authorList>
            <person name="Ashkenazy H."/>
        </authorList>
    </citation>
    <scope>NUCLEOTIDE SEQUENCE [LARGE SCALE GENOMIC DNA]</scope>
    <source>
        <strain evidence="10">cv. Cdm-0</strain>
    </source>
</reference>
<proteinExistence type="predicted"/>
<evidence type="ECO:0000313" key="6">
    <source>
        <dbReference type="EMBL" id="VYS58206.1"/>
    </source>
</evidence>
<dbReference type="EMBL" id="CACRSJ010000106">
    <property type="protein sequence ID" value="VYS58206.1"/>
    <property type="molecule type" value="Genomic_DNA"/>
</dbReference>
<dbReference type="SMR" id="A0A384KZ45"/>
<dbReference type="KEGG" id="ath:AT3G22090"/>
<accession>A0A384KZ45</accession>
<evidence type="ECO:0000313" key="3">
    <source>
        <dbReference type="EMBL" id="CAA0383277.1"/>
    </source>
</evidence>
<feature type="region of interest" description="Disordered" evidence="1">
    <location>
        <begin position="1"/>
        <end position="49"/>
    </location>
</feature>
<dbReference type="Proteomes" id="UP000078284">
    <property type="component" value="Chromosome 3"/>
</dbReference>
<dbReference type="Proteomes" id="UP000434276">
    <property type="component" value="Unassembled WGS sequence"/>
</dbReference>
<dbReference type="EMBL" id="LR881468">
    <property type="protein sequence ID" value="CAD5323798.1"/>
    <property type="molecule type" value="Genomic_DNA"/>
</dbReference>
<dbReference type="EMBL" id="CACSHJ010000089">
    <property type="protein sequence ID" value="CAA0383277.1"/>
    <property type="molecule type" value="Genomic_DNA"/>
</dbReference>
<evidence type="ECO:0000313" key="4">
    <source>
        <dbReference type="EMBL" id="CAD5323798.1"/>
    </source>
</evidence>
<evidence type="ECO:0000313" key="2">
    <source>
        <dbReference type="Araport" id="AT3G22090"/>
    </source>
</evidence>
<dbReference type="RefSeq" id="NP_188847.3">
    <property type="nucleotide sequence ID" value="NM_113105.5"/>
</dbReference>
<dbReference type="AlphaFoldDB" id="A0A384KZ45"/>
<evidence type="ECO:0000313" key="7">
    <source>
        <dbReference type="Proteomes" id="UP000078284"/>
    </source>
</evidence>
<organism evidence="5 7">
    <name type="scientific">Arabidopsis thaliana</name>
    <name type="common">Mouse-ear cress</name>
    <dbReference type="NCBI Taxonomy" id="3702"/>
    <lineage>
        <taxon>Eukaryota</taxon>
        <taxon>Viridiplantae</taxon>
        <taxon>Streptophyta</taxon>
        <taxon>Embryophyta</taxon>
        <taxon>Tracheophyta</taxon>
        <taxon>Spermatophyta</taxon>
        <taxon>Magnoliopsida</taxon>
        <taxon>eudicotyledons</taxon>
        <taxon>Gunneridae</taxon>
        <taxon>Pentapetalae</taxon>
        <taxon>rosids</taxon>
        <taxon>malvids</taxon>
        <taxon>Brassicales</taxon>
        <taxon>Brassicaceae</taxon>
        <taxon>Camelineae</taxon>
        <taxon>Arabidopsis</taxon>
    </lineage>
</organism>
<reference evidence="7" key="1">
    <citation type="journal article" date="2016" name="Proc. Natl. Acad. Sci. U.S.A.">
        <title>Chromosome-level assembly of Arabidopsis thaliana Ler reveals the extent of translocation and inversion polymorphisms.</title>
        <authorList>
            <person name="Zapata L."/>
            <person name="Ding J."/>
            <person name="Willing E.M."/>
            <person name="Hartwig B."/>
            <person name="Bezdan D."/>
            <person name="Jiao W.B."/>
            <person name="Patel V."/>
            <person name="Velikkakam James G."/>
            <person name="Koornneef M."/>
            <person name="Ossowski S."/>
            <person name="Schneeberger K."/>
        </authorList>
    </citation>
    <scope>NUCLEOTIDE SEQUENCE [LARGE SCALE GENOMIC DNA]</scope>
    <source>
        <strain evidence="7">cv. Landsberg erecta</strain>
    </source>
</reference>
<gene>
    <name evidence="2" type="ordered locus">At3g22090</name>
    <name evidence="5" type="ordered locus">AXX17_At3g23750</name>
    <name evidence="6" type="ORF">AN1_LOCUS13653</name>
    <name evidence="4" type="ORF">AT9943_LOCUS11725</name>
    <name evidence="3" type="ORF">C24_LOCUS13492</name>
</gene>
<dbReference type="Proteomes" id="UP000516314">
    <property type="component" value="Chromosome 3"/>
</dbReference>
<name>A0A384KZ45_ARATH</name>
<evidence type="ECO:0000313" key="10">
    <source>
        <dbReference type="Proteomes" id="UP000516314"/>
    </source>
</evidence>
<evidence type="ECO:0000256" key="1">
    <source>
        <dbReference type="SAM" id="MobiDB-lite"/>
    </source>
</evidence>
<dbReference type="Araport" id="AT3G22090"/>
<evidence type="ECO:0000313" key="8">
    <source>
        <dbReference type="Proteomes" id="UP000426265"/>
    </source>
</evidence>
<dbReference type="EMBL" id="LUHQ01000003">
    <property type="protein sequence ID" value="OAP06934.1"/>
    <property type="molecule type" value="Genomic_DNA"/>
</dbReference>
<evidence type="ECO:0000313" key="5">
    <source>
        <dbReference type="EMBL" id="OAP06934.1"/>
    </source>
</evidence>
<dbReference type="GeneID" id="821771"/>